<evidence type="ECO:0000313" key="4">
    <source>
        <dbReference type="EMBL" id="CAH8383579.1"/>
    </source>
</evidence>
<keyword evidence="5" id="KW-1185">Reference proteome</keyword>
<keyword evidence="2" id="KW-0677">Repeat</keyword>
<proteinExistence type="predicted"/>
<protein>
    <recommendedName>
        <fullName evidence="3">C-JID domain-containing protein</fullName>
    </recommendedName>
</protein>
<dbReference type="Gene3D" id="3.80.10.10">
    <property type="entry name" value="Ribonuclease Inhibitor"/>
    <property type="match status" value="1"/>
</dbReference>
<keyword evidence="1" id="KW-0433">Leucine-rich repeat</keyword>
<gene>
    <name evidence="4" type="ORF">ERUC_LOCUS36062</name>
</gene>
<feature type="domain" description="C-JID" evidence="3">
    <location>
        <begin position="163"/>
        <end position="214"/>
    </location>
</feature>
<dbReference type="Proteomes" id="UP001642260">
    <property type="component" value="Unassembled WGS sequence"/>
</dbReference>
<evidence type="ECO:0000256" key="2">
    <source>
        <dbReference type="ARBA" id="ARBA00022737"/>
    </source>
</evidence>
<evidence type="ECO:0000259" key="3">
    <source>
        <dbReference type="Pfam" id="PF20160"/>
    </source>
</evidence>
<name>A0ABC8LJ51_ERUVS</name>
<sequence>MKIIRCIDLEILPTGINLVFLERLNLNGCSRLKTFPDMSRNISSLYLEETAIEEVPPWTENFSKLKYLLMQGCSKLEYVYLNVSKLKHLELVNFSLCGALTGADLNGYPSGIALEGEILDPELQASSSGPDNIVPKVEFSFINCFKLDEEAVLQQLSYEKLILSGEEIPLYFTHRTTGTSMAFPLVQTPHSPPFFRFRVCAVAVFNSNPTSGTIGVFTKVKCQFKSRLGRYYDSPINTTTSRYIRTGVIFFY</sequence>
<evidence type="ECO:0000256" key="1">
    <source>
        <dbReference type="ARBA" id="ARBA00022614"/>
    </source>
</evidence>
<evidence type="ECO:0000313" key="5">
    <source>
        <dbReference type="Proteomes" id="UP001642260"/>
    </source>
</evidence>
<dbReference type="InterPro" id="IPR032675">
    <property type="entry name" value="LRR_dom_sf"/>
</dbReference>
<reference evidence="4 5" key="1">
    <citation type="submission" date="2022-03" db="EMBL/GenBank/DDBJ databases">
        <authorList>
            <person name="Macdonald S."/>
            <person name="Ahmed S."/>
            <person name="Newling K."/>
        </authorList>
    </citation>
    <scope>NUCLEOTIDE SEQUENCE [LARGE SCALE GENOMIC DNA]</scope>
</reference>
<dbReference type="InterPro" id="IPR045344">
    <property type="entry name" value="C-JID"/>
</dbReference>
<dbReference type="AlphaFoldDB" id="A0ABC8LJ51"/>
<organism evidence="4 5">
    <name type="scientific">Eruca vesicaria subsp. sativa</name>
    <name type="common">Garden rocket</name>
    <name type="synonym">Eruca sativa</name>
    <dbReference type="NCBI Taxonomy" id="29727"/>
    <lineage>
        <taxon>Eukaryota</taxon>
        <taxon>Viridiplantae</taxon>
        <taxon>Streptophyta</taxon>
        <taxon>Embryophyta</taxon>
        <taxon>Tracheophyta</taxon>
        <taxon>Spermatophyta</taxon>
        <taxon>Magnoliopsida</taxon>
        <taxon>eudicotyledons</taxon>
        <taxon>Gunneridae</taxon>
        <taxon>Pentapetalae</taxon>
        <taxon>rosids</taxon>
        <taxon>malvids</taxon>
        <taxon>Brassicales</taxon>
        <taxon>Brassicaceae</taxon>
        <taxon>Brassiceae</taxon>
        <taxon>Eruca</taxon>
    </lineage>
</organism>
<dbReference type="SUPFAM" id="SSF52047">
    <property type="entry name" value="RNI-like"/>
    <property type="match status" value="1"/>
</dbReference>
<comment type="caution">
    <text evidence="4">The sequence shown here is derived from an EMBL/GenBank/DDBJ whole genome shotgun (WGS) entry which is preliminary data.</text>
</comment>
<dbReference type="EMBL" id="CAKOAT010594042">
    <property type="protein sequence ID" value="CAH8383579.1"/>
    <property type="molecule type" value="Genomic_DNA"/>
</dbReference>
<dbReference type="Pfam" id="PF20160">
    <property type="entry name" value="C-JID"/>
    <property type="match status" value="1"/>
</dbReference>
<accession>A0ABC8LJ51</accession>